<dbReference type="EMBL" id="AP024110">
    <property type="protein sequence ID" value="BCM24306.1"/>
    <property type="molecule type" value="Genomic_DNA"/>
</dbReference>
<evidence type="ECO:0000313" key="1">
    <source>
        <dbReference type="EMBL" id="BCM24306.1"/>
    </source>
</evidence>
<reference evidence="1" key="1">
    <citation type="journal article" date="2021" name="Arch. Microbiol.">
        <title>Methyloradius palustris gen. nov., sp. nov., a methanol-oxidizing bacterium isolated from snow.</title>
        <authorList>
            <person name="Miyadera T."/>
            <person name="Kojima H."/>
            <person name="Fukui M."/>
        </authorList>
    </citation>
    <scope>NUCLEOTIDE SEQUENCE</scope>
    <source>
        <strain evidence="1">Zm11</strain>
    </source>
</reference>
<organism evidence="1 2">
    <name type="scientific">Methyloradius palustris</name>
    <dbReference type="NCBI Taxonomy" id="2778876"/>
    <lineage>
        <taxon>Bacteria</taxon>
        <taxon>Pseudomonadati</taxon>
        <taxon>Pseudomonadota</taxon>
        <taxon>Betaproteobacteria</taxon>
        <taxon>Nitrosomonadales</taxon>
        <taxon>Methylophilaceae</taxon>
        <taxon>Methyloradius</taxon>
    </lineage>
</organism>
<name>A0A8D5G6S9_9PROT</name>
<sequence>MKIKSCKEEYLLKAQKLSKEETERLLSRMSQKTLKRLEDLTTEEIIGIQMEIEEDQLNEWRAKMTLIKEFDIKKKSKL</sequence>
<gene>
    <name evidence="1" type="ORF">ZMTM_05650</name>
</gene>
<dbReference type="Proteomes" id="UP000826722">
    <property type="component" value="Chromosome"/>
</dbReference>
<evidence type="ECO:0000313" key="2">
    <source>
        <dbReference type="Proteomes" id="UP000826722"/>
    </source>
</evidence>
<accession>A0A8D5G6S9</accession>
<dbReference type="RefSeq" id="WP_221764854.1">
    <property type="nucleotide sequence ID" value="NZ_AP024110.1"/>
</dbReference>
<proteinExistence type="predicted"/>
<dbReference type="AlphaFoldDB" id="A0A8D5G6S9"/>
<keyword evidence="2" id="KW-1185">Reference proteome</keyword>
<dbReference type="KEGG" id="mpau:ZMTM_05650"/>
<protein>
    <submittedName>
        <fullName evidence="1">Uncharacterized protein</fullName>
    </submittedName>
</protein>